<evidence type="ECO:0000313" key="3">
    <source>
        <dbReference type="Proteomes" id="UP000694892"/>
    </source>
</evidence>
<name>A0A974H889_XENLA</name>
<gene>
    <name evidence="2" type="ORF">XELAEV_18039764mg</name>
</gene>
<organism evidence="2 3">
    <name type="scientific">Xenopus laevis</name>
    <name type="common">African clawed frog</name>
    <dbReference type="NCBI Taxonomy" id="8355"/>
    <lineage>
        <taxon>Eukaryota</taxon>
        <taxon>Metazoa</taxon>
        <taxon>Chordata</taxon>
        <taxon>Craniata</taxon>
        <taxon>Vertebrata</taxon>
        <taxon>Euteleostomi</taxon>
        <taxon>Amphibia</taxon>
        <taxon>Batrachia</taxon>
        <taxon>Anura</taxon>
        <taxon>Pipoidea</taxon>
        <taxon>Pipidae</taxon>
        <taxon>Xenopodinae</taxon>
        <taxon>Xenopus</taxon>
        <taxon>Xenopus</taxon>
    </lineage>
</organism>
<keyword evidence="1" id="KW-1133">Transmembrane helix</keyword>
<evidence type="ECO:0000256" key="1">
    <source>
        <dbReference type="SAM" id="Phobius"/>
    </source>
</evidence>
<dbReference type="EMBL" id="CM004480">
    <property type="protein sequence ID" value="OCT68463.1"/>
    <property type="molecule type" value="Genomic_DNA"/>
</dbReference>
<reference evidence="3" key="1">
    <citation type="journal article" date="2016" name="Nature">
        <title>Genome evolution in the allotetraploid frog Xenopus laevis.</title>
        <authorList>
            <person name="Session A.M."/>
            <person name="Uno Y."/>
            <person name="Kwon T."/>
            <person name="Chapman J.A."/>
            <person name="Toyoda A."/>
            <person name="Takahashi S."/>
            <person name="Fukui A."/>
            <person name="Hikosaka A."/>
            <person name="Suzuki A."/>
            <person name="Kondo M."/>
            <person name="van Heeringen S.J."/>
            <person name="Quigley I."/>
            <person name="Heinz S."/>
            <person name="Ogino H."/>
            <person name="Ochi H."/>
            <person name="Hellsten U."/>
            <person name="Lyons J.B."/>
            <person name="Simakov O."/>
            <person name="Putnam N."/>
            <person name="Stites J."/>
            <person name="Kuroki Y."/>
            <person name="Tanaka T."/>
            <person name="Michiue T."/>
            <person name="Watanabe M."/>
            <person name="Bogdanovic O."/>
            <person name="Lister R."/>
            <person name="Georgiou G."/>
            <person name="Paranjpe S.S."/>
            <person name="van Kruijsbergen I."/>
            <person name="Shu S."/>
            <person name="Carlson J."/>
            <person name="Kinoshita T."/>
            <person name="Ohta Y."/>
            <person name="Mawaribuchi S."/>
            <person name="Jenkins J."/>
            <person name="Grimwood J."/>
            <person name="Schmutz J."/>
            <person name="Mitros T."/>
            <person name="Mozaffari S.V."/>
            <person name="Suzuki Y."/>
            <person name="Haramoto Y."/>
            <person name="Yamamoto T.S."/>
            <person name="Takagi C."/>
            <person name="Heald R."/>
            <person name="Miller K."/>
            <person name="Haudenschild C."/>
            <person name="Kitzman J."/>
            <person name="Nakayama T."/>
            <person name="Izutsu Y."/>
            <person name="Robert J."/>
            <person name="Fortriede J."/>
            <person name="Burns K."/>
            <person name="Lotay V."/>
            <person name="Karimi K."/>
            <person name="Yasuoka Y."/>
            <person name="Dichmann D.S."/>
            <person name="Flajnik M.F."/>
            <person name="Houston D.W."/>
            <person name="Shendure J."/>
            <person name="DuPasquier L."/>
            <person name="Vize P.D."/>
            <person name="Zorn A.M."/>
            <person name="Ito M."/>
            <person name="Marcotte E.M."/>
            <person name="Wallingford J.B."/>
            <person name="Ito Y."/>
            <person name="Asashima M."/>
            <person name="Ueno N."/>
            <person name="Matsuda Y."/>
            <person name="Veenstra G.J."/>
            <person name="Fujiyama A."/>
            <person name="Harland R.M."/>
            <person name="Taira M."/>
            <person name="Rokhsar D.S."/>
        </authorList>
    </citation>
    <scope>NUCLEOTIDE SEQUENCE [LARGE SCALE GENOMIC DNA]</scope>
    <source>
        <strain evidence="3">J</strain>
    </source>
</reference>
<protein>
    <submittedName>
        <fullName evidence="2">Uncharacterized protein</fullName>
    </submittedName>
</protein>
<keyword evidence="1" id="KW-0472">Membrane</keyword>
<evidence type="ECO:0000313" key="2">
    <source>
        <dbReference type="EMBL" id="OCT68463.1"/>
    </source>
</evidence>
<dbReference type="Proteomes" id="UP000694892">
    <property type="component" value="Chromosome 8L"/>
</dbReference>
<keyword evidence="1" id="KW-0812">Transmembrane</keyword>
<proteinExistence type="predicted"/>
<accession>A0A974H889</accession>
<feature type="transmembrane region" description="Helical" evidence="1">
    <location>
        <begin position="41"/>
        <end position="66"/>
    </location>
</feature>
<sequence>MHHFSLLLQCPLSVDDVLRVHTHPNTLSRGLLCFQISAHSLSLSLCICFYGFLLNSVSLVSLHLFWKYTE</sequence>
<dbReference type="AlphaFoldDB" id="A0A974H889"/>